<evidence type="ECO:0000313" key="1">
    <source>
        <dbReference type="Proteomes" id="UP000887580"/>
    </source>
</evidence>
<organism evidence="1 2">
    <name type="scientific">Panagrolaimus sp. PS1159</name>
    <dbReference type="NCBI Taxonomy" id="55785"/>
    <lineage>
        <taxon>Eukaryota</taxon>
        <taxon>Metazoa</taxon>
        <taxon>Ecdysozoa</taxon>
        <taxon>Nematoda</taxon>
        <taxon>Chromadorea</taxon>
        <taxon>Rhabditida</taxon>
        <taxon>Tylenchina</taxon>
        <taxon>Panagrolaimomorpha</taxon>
        <taxon>Panagrolaimoidea</taxon>
        <taxon>Panagrolaimidae</taxon>
        <taxon>Panagrolaimus</taxon>
    </lineage>
</organism>
<protein>
    <submittedName>
        <fullName evidence="2">Uncharacterized protein</fullName>
    </submittedName>
</protein>
<evidence type="ECO:0000313" key="2">
    <source>
        <dbReference type="WBParaSite" id="PS1159_v2.g11754.t1"/>
    </source>
</evidence>
<reference evidence="2" key="1">
    <citation type="submission" date="2022-11" db="UniProtKB">
        <authorList>
            <consortium name="WormBaseParasite"/>
        </authorList>
    </citation>
    <scope>IDENTIFICATION</scope>
</reference>
<dbReference type="WBParaSite" id="PS1159_v2.g11754.t1">
    <property type="protein sequence ID" value="PS1159_v2.g11754.t1"/>
    <property type="gene ID" value="PS1159_v2.g11754"/>
</dbReference>
<accession>A0AC35EXL9</accession>
<name>A0AC35EXL9_9BILA</name>
<sequence length="175" mass="20193">SMLLDQGANMLYLSHEIPDLEFLQSLFVKIWQLVNASVGTDGFKDKNLYQSILRYIFPLFLMEHFADMLGINEVEADTIKGLLLNKHVINEDGEILINNKQQFVTVINSFPNIPQSSITRLIYAYDRVMNESRLDIPQHLHSYVKRHLKEFISNSKAALFMEEGVGYQVDIVRSD</sequence>
<proteinExistence type="predicted"/>
<dbReference type="Proteomes" id="UP000887580">
    <property type="component" value="Unplaced"/>
</dbReference>